<reference evidence="2" key="1">
    <citation type="journal article" date="2020" name="Nat. Commun.">
        <title>Large-scale genome sequencing of mycorrhizal fungi provides insights into the early evolution of symbiotic traits.</title>
        <authorList>
            <person name="Miyauchi S."/>
            <person name="Kiss E."/>
            <person name="Kuo A."/>
            <person name="Drula E."/>
            <person name="Kohler A."/>
            <person name="Sanchez-Garcia M."/>
            <person name="Morin E."/>
            <person name="Andreopoulos B."/>
            <person name="Barry K.W."/>
            <person name="Bonito G."/>
            <person name="Buee M."/>
            <person name="Carver A."/>
            <person name="Chen C."/>
            <person name="Cichocki N."/>
            <person name="Clum A."/>
            <person name="Culley D."/>
            <person name="Crous P.W."/>
            <person name="Fauchery L."/>
            <person name="Girlanda M."/>
            <person name="Hayes R.D."/>
            <person name="Keri Z."/>
            <person name="LaButti K."/>
            <person name="Lipzen A."/>
            <person name="Lombard V."/>
            <person name="Magnuson J."/>
            <person name="Maillard F."/>
            <person name="Murat C."/>
            <person name="Nolan M."/>
            <person name="Ohm R.A."/>
            <person name="Pangilinan J."/>
            <person name="Pereira M.F."/>
            <person name="Perotto S."/>
            <person name="Peter M."/>
            <person name="Pfister S."/>
            <person name="Riley R."/>
            <person name="Sitrit Y."/>
            <person name="Stielow J.B."/>
            <person name="Szollosi G."/>
            <person name="Zifcakova L."/>
            <person name="Stursova M."/>
            <person name="Spatafora J.W."/>
            <person name="Tedersoo L."/>
            <person name="Vaario L.M."/>
            <person name="Yamada A."/>
            <person name="Yan M."/>
            <person name="Wang P."/>
            <person name="Xu J."/>
            <person name="Bruns T."/>
            <person name="Baldrian P."/>
            <person name="Vilgalys R."/>
            <person name="Dunand C."/>
            <person name="Henrissat B."/>
            <person name="Grigoriev I.V."/>
            <person name="Hibbett D."/>
            <person name="Nagy L.G."/>
            <person name="Martin F.M."/>
        </authorList>
    </citation>
    <scope>NUCLEOTIDE SEQUENCE</scope>
    <source>
        <strain evidence="2">UH-Tt-Lm1</strain>
    </source>
</reference>
<evidence type="ECO:0000313" key="3">
    <source>
        <dbReference type="Proteomes" id="UP000736335"/>
    </source>
</evidence>
<protein>
    <submittedName>
        <fullName evidence="2">Uncharacterized protein</fullName>
    </submittedName>
</protein>
<dbReference type="Proteomes" id="UP000736335">
    <property type="component" value="Unassembled WGS sequence"/>
</dbReference>
<feature type="compositionally biased region" description="Basic residues" evidence="1">
    <location>
        <begin position="296"/>
        <end position="305"/>
    </location>
</feature>
<sequence length="397" mass="43772">MAIIKDQKPNHPSPTLNDPPPSYHRLEPSSIRGSQRTTPALAPSSSPAPRTPAPKLISKKSKLKFADFLTVGKGQTVKDAKKMAYGSVLDVAKNPGAQGSTAVIETCAEVCQANGVNFSSILQDPCIEKHRALYWVIISGPPSDEYELLSAILKHSGKLSSEAIDEIRLACVQVGDQKLFNHFWRHPAYSALSRTDELLLGSATPSDRVEVQEATDDDIATFTTHLEIAQFHKRMNVSGKIVFEFIARGRLWCLNFHAAPDKRSSALGPWAISLSIISPSPPTWLDSRIIITEPKKKHSTKRHLGKGSAGLEPASSRVKREEPIEFLLQTKVHQLQPSTPKKPKNARTELVAYFAEDDAASRLQYTDSPYYSRDGSLQVTVEARLEKSETEQTCIIS</sequence>
<dbReference type="EMBL" id="WIUZ02000026">
    <property type="protein sequence ID" value="KAF9777911.1"/>
    <property type="molecule type" value="Genomic_DNA"/>
</dbReference>
<comment type="caution">
    <text evidence="2">The sequence shown here is derived from an EMBL/GenBank/DDBJ whole genome shotgun (WGS) entry which is preliminary data.</text>
</comment>
<keyword evidence="3" id="KW-1185">Reference proteome</keyword>
<dbReference type="OrthoDB" id="2959034at2759"/>
<proteinExistence type="predicted"/>
<feature type="compositionally biased region" description="Low complexity" evidence="1">
    <location>
        <begin position="36"/>
        <end position="48"/>
    </location>
</feature>
<reference evidence="2" key="2">
    <citation type="submission" date="2020-11" db="EMBL/GenBank/DDBJ databases">
        <authorList>
            <consortium name="DOE Joint Genome Institute"/>
            <person name="Kuo A."/>
            <person name="Miyauchi S."/>
            <person name="Kiss E."/>
            <person name="Drula E."/>
            <person name="Kohler A."/>
            <person name="Sanchez-Garcia M."/>
            <person name="Andreopoulos B."/>
            <person name="Barry K.W."/>
            <person name="Bonito G."/>
            <person name="Buee M."/>
            <person name="Carver A."/>
            <person name="Chen C."/>
            <person name="Cichocki N."/>
            <person name="Clum A."/>
            <person name="Culley D."/>
            <person name="Crous P.W."/>
            <person name="Fauchery L."/>
            <person name="Girlanda M."/>
            <person name="Hayes R."/>
            <person name="Keri Z."/>
            <person name="Labutti K."/>
            <person name="Lipzen A."/>
            <person name="Lombard V."/>
            <person name="Magnuson J."/>
            <person name="Maillard F."/>
            <person name="Morin E."/>
            <person name="Murat C."/>
            <person name="Nolan M."/>
            <person name="Ohm R."/>
            <person name="Pangilinan J."/>
            <person name="Pereira M."/>
            <person name="Perotto S."/>
            <person name="Peter M."/>
            <person name="Riley R."/>
            <person name="Sitrit Y."/>
            <person name="Stielow B."/>
            <person name="Szollosi G."/>
            <person name="Zifcakova L."/>
            <person name="Stursova M."/>
            <person name="Spatafora J.W."/>
            <person name="Tedersoo L."/>
            <person name="Vaario L.-M."/>
            <person name="Yamada A."/>
            <person name="Yan M."/>
            <person name="Wang P."/>
            <person name="Xu J."/>
            <person name="Bruns T."/>
            <person name="Baldrian P."/>
            <person name="Vilgalys R."/>
            <person name="Henrissat B."/>
            <person name="Grigoriev I.V."/>
            <person name="Hibbett D."/>
            <person name="Nagy L.G."/>
            <person name="Martin F.M."/>
        </authorList>
    </citation>
    <scope>NUCLEOTIDE SEQUENCE</scope>
    <source>
        <strain evidence="2">UH-Tt-Lm1</strain>
    </source>
</reference>
<organism evidence="2 3">
    <name type="scientific">Thelephora terrestris</name>
    <dbReference type="NCBI Taxonomy" id="56493"/>
    <lineage>
        <taxon>Eukaryota</taxon>
        <taxon>Fungi</taxon>
        <taxon>Dikarya</taxon>
        <taxon>Basidiomycota</taxon>
        <taxon>Agaricomycotina</taxon>
        <taxon>Agaricomycetes</taxon>
        <taxon>Thelephorales</taxon>
        <taxon>Thelephoraceae</taxon>
        <taxon>Thelephora</taxon>
    </lineage>
</organism>
<gene>
    <name evidence="2" type="ORF">BJ322DRAFT_518412</name>
</gene>
<name>A0A9P6H342_9AGAM</name>
<dbReference type="AlphaFoldDB" id="A0A9P6H342"/>
<feature type="region of interest" description="Disordered" evidence="1">
    <location>
        <begin position="296"/>
        <end position="315"/>
    </location>
</feature>
<feature type="region of interest" description="Disordered" evidence="1">
    <location>
        <begin position="1"/>
        <end position="56"/>
    </location>
</feature>
<evidence type="ECO:0000256" key="1">
    <source>
        <dbReference type="SAM" id="MobiDB-lite"/>
    </source>
</evidence>
<accession>A0A9P6H342</accession>
<evidence type="ECO:0000313" key="2">
    <source>
        <dbReference type="EMBL" id="KAF9777911.1"/>
    </source>
</evidence>